<protein>
    <submittedName>
        <fullName evidence="2">Uncharacterized protein</fullName>
    </submittedName>
</protein>
<dbReference type="OrthoDB" id="433474at2759"/>
<dbReference type="EMBL" id="AKHY01000194">
    <property type="protein sequence ID" value="EIT74355.1"/>
    <property type="molecule type" value="Genomic_DNA"/>
</dbReference>
<proteinExistence type="predicted"/>
<feature type="transmembrane region" description="Helical" evidence="1">
    <location>
        <begin position="15"/>
        <end position="33"/>
    </location>
</feature>
<evidence type="ECO:0000256" key="1">
    <source>
        <dbReference type="SAM" id="Phobius"/>
    </source>
</evidence>
<comment type="caution">
    <text evidence="2">The sequence shown here is derived from an EMBL/GenBank/DDBJ whole genome shotgun (WGS) entry which is preliminary data.</text>
</comment>
<dbReference type="AlphaFoldDB" id="I8TJW2"/>
<organism evidence="2 3">
    <name type="scientific">Aspergillus oryzae (strain 3.042)</name>
    <name type="common">Yellow koji mold</name>
    <dbReference type="NCBI Taxonomy" id="1160506"/>
    <lineage>
        <taxon>Eukaryota</taxon>
        <taxon>Fungi</taxon>
        <taxon>Dikarya</taxon>
        <taxon>Ascomycota</taxon>
        <taxon>Pezizomycotina</taxon>
        <taxon>Eurotiomycetes</taxon>
        <taxon>Eurotiomycetidae</taxon>
        <taxon>Eurotiales</taxon>
        <taxon>Aspergillaceae</taxon>
        <taxon>Aspergillus</taxon>
        <taxon>Aspergillus subgen. Circumdati</taxon>
    </lineage>
</organism>
<reference evidence="3" key="2">
    <citation type="submission" date="2012-06" db="EMBL/GenBank/DDBJ databases">
        <title>Comparative genomic analyses of Aspergillus oryzae 3.042 and A. oryzae RIB40 for soy-sauce fermentation.</title>
        <authorList>
            <person name="Zhao G."/>
            <person name="Hou L."/>
            <person name="Wang C."/>
            <person name="Cao X."/>
        </authorList>
    </citation>
    <scope>NUCLEOTIDE SEQUENCE [LARGE SCALE GENOMIC DNA]</scope>
    <source>
        <strain evidence="3">3.042</strain>
    </source>
</reference>
<name>I8TJW2_ASPO3</name>
<keyword evidence="1" id="KW-0472">Membrane</keyword>
<dbReference type="Proteomes" id="UP000002812">
    <property type="component" value="Unassembled WGS sequence"/>
</dbReference>
<keyword evidence="1" id="KW-0812">Transmembrane</keyword>
<sequence>MSLYAAGDPKRTPKALIFLPVAGVFYLSVPFWFDRKKPVRQKSFAIIWIGRGRSLGGDPERLPAYIGSVKWEIKETADATATFFNAHRERSIPQGTLPTFHVQEKHNHISRVQRYSRSFVVEIHDDLSTYGV</sequence>
<evidence type="ECO:0000313" key="2">
    <source>
        <dbReference type="EMBL" id="EIT74355.1"/>
    </source>
</evidence>
<keyword evidence="1" id="KW-1133">Transmembrane helix</keyword>
<evidence type="ECO:0000313" key="3">
    <source>
        <dbReference type="Proteomes" id="UP000002812"/>
    </source>
</evidence>
<accession>I8TJW2</accession>
<dbReference type="HOGENOM" id="CLU_2145339_0_0_1"/>
<gene>
    <name evidence="2" type="ORF">Ao3042_09657</name>
</gene>
<reference evidence="2 3" key="1">
    <citation type="journal article" date="2012" name="Eukaryot. Cell">
        <title>Draft genome sequence of Aspergillus oryzae strain 3.042.</title>
        <authorList>
            <person name="Zhao G."/>
            <person name="Yao Y."/>
            <person name="Qi W."/>
            <person name="Wang C."/>
            <person name="Hou L."/>
            <person name="Zeng B."/>
            <person name="Cao X."/>
        </authorList>
    </citation>
    <scope>NUCLEOTIDE SEQUENCE [LARGE SCALE GENOMIC DNA]</scope>
    <source>
        <strain evidence="2 3">3.042</strain>
    </source>
</reference>